<dbReference type="InterPro" id="IPR007110">
    <property type="entry name" value="Ig-like_dom"/>
</dbReference>
<feature type="region of interest" description="Disordered" evidence="3">
    <location>
        <begin position="318"/>
        <end position="371"/>
    </location>
</feature>
<feature type="domain" description="Ig-like" evidence="4">
    <location>
        <begin position="132"/>
        <end position="217"/>
    </location>
</feature>
<dbReference type="PANTHER" id="PTHR45842">
    <property type="entry name" value="SYNAPTIC ADHESION-LIKE MOLECULE SALM"/>
    <property type="match status" value="1"/>
</dbReference>
<reference evidence="5" key="2">
    <citation type="submission" date="2025-08" db="UniProtKB">
        <authorList>
            <consortium name="Ensembl"/>
        </authorList>
    </citation>
    <scope>IDENTIFICATION</scope>
</reference>
<name>A0A673B733_9TELE</name>
<evidence type="ECO:0000259" key="4">
    <source>
        <dbReference type="PROSITE" id="PS50835"/>
    </source>
</evidence>
<dbReference type="CDD" id="cd00096">
    <property type="entry name" value="Ig"/>
    <property type="match status" value="1"/>
</dbReference>
<keyword evidence="1" id="KW-0732">Signal</keyword>
<keyword evidence="2" id="KW-0325">Glycoprotein</keyword>
<dbReference type="SUPFAM" id="SSF48726">
    <property type="entry name" value="Immunoglobulin"/>
    <property type="match status" value="2"/>
</dbReference>
<evidence type="ECO:0000256" key="2">
    <source>
        <dbReference type="ARBA" id="ARBA00023180"/>
    </source>
</evidence>
<dbReference type="InterPro" id="IPR050467">
    <property type="entry name" value="LRFN"/>
</dbReference>
<dbReference type="Ensembl" id="ENSSORT00005039117.1">
    <property type="protein sequence ID" value="ENSSORP00005038126.1"/>
    <property type="gene ID" value="ENSSORG00005017854.1"/>
</dbReference>
<dbReference type="InterPro" id="IPR003599">
    <property type="entry name" value="Ig_sub"/>
</dbReference>
<feature type="domain" description="Ig-like" evidence="4">
    <location>
        <begin position="43"/>
        <end position="122"/>
    </location>
</feature>
<dbReference type="InterPro" id="IPR013783">
    <property type="entry name" value="Ig-like_fold"/>
</dbReference>
<dbReference type="PROSITE" id="PS50835">
    <property type="entry name" value="IG_LIKE"/>
    <property type="match status" value="2"/>
</dbReference>
<dbReference type="PANTHER" id="PTHR45842:SF12">
    <property type="entry name" value="KEKKON 5, ISOFORM A"/>
    <property type="match status" value="1"/>
</dbReference>
<keyword evidence="6" id="KW-1185">Reference proteome</keyword>
<sequence length="371" mass="40028">MLLYAADIIEKKTACSDLMFCVSVSCRLNEMSRRSSVSGLARPDRAIINHTITALSALAGSKVELSCPVLSSGNPKVQWILPDGSKFNSPANSPDGRRRASFSGLLLQNLKLSDAGLYYCVARAGNDIDVLPLRLAHLLLSPGRPVYAHCSARGAPTPTLRWRIPDGTLVRPSQFLRGNLFVLPNGTLHITKVGPKDSGSYECTASNAVGAEKRTVTIQIEVMAEGEKTQAGNEETKRINTENPSPSSSLHKDRTLSIPIYPSNSLNSTKFSPPSPIDRSRSSFSHISFYPHRPTSTNSPPKINKAVTASSTHLTNFSRTKLSSLPSPSTFPANNTRLSTPIVNSTRAVSSSPSDKNRSLYCSTHAHTVSS</sequence>
<dbReference type="InParanoid" id="A0A673B733"/>
<organism evidence="5 6">
    <name type="scientific">Sphaeramia orbicularis</name>
    <name type="common">orbiculate cardinalfish</name>
    <dbReference type="NCBI Taxonomy" id="375764"/>
    <lineage>
        <taxon>Eukaryota</taxon>
        <taxon>Metazoa</taxon>
        <taxon>Chordata</taxon>
        <taxon>Craniata</taxon>
        <taxon>Vertebrata</taxon>
        <taxon>Euteleostomi</taxon>
        <taxon>Actinopterygii</taxon>
        <taxon>Neopterygii</taxon>
        <taxon>Teleostei</taxon>
        <taxon>Neoteleostei</taxon>
        <taxon>Acanthomorphata</taxon>
        <taxon>Gobiaria</taxon>
        <taxon>Kurtiformes</taxon>
        <taxon>Apogonoidei</taxon>
        <taxon>Apogonidae</taxon>
        <taxon>Apogoninae</taxon>
        <taxon>Sphaeramia</taxon>
    </lineage>
</organism>
<evidence type="ECO:0000313" key="5">
    <source>
        <dbReference type="Ensembl" id="ENSSORP00005038126.1"/>
    </source>
</evidence>
<dbReference type="AlphaFoldDB" id="A0A673B733"/>
<dbReference type="SMART" id="SM00409">
    <property type="entry name" value="IG"/>
    <property type="match status" value="2"/>
</dbReference>
<evidence type="ECO:0000256" key="3">
    <source>
        <dbReference type="SAM" id="MobiDB-lite"/>
    </source>
</evidence>
<dbReference type="SMART" id="SM00408">
    <property type="entry name" value="IGc2"/>
    <property type="match status" value="2"/>
</dbReference>
<evidence type="ECO:0000256" key="1">
    <source>
        <dbReference type="ARBA" id="ARBA00022729"/>
    </source>
</evidence>
<dbReference type="Proteomes" id="UP000472271">
    <property type="component" value="Chromosome 21"/>
</dbReference>
<accession>A0A673B733</accession>
<evidence type="ECO:0000313" key="6">
    <source>
        <dbReference type="Proteomes" id="UP000472271"/>
    </source>
</evidence>
<reference evidence="5" key="3">
    <citation type="submission" date="2025-09" db="UniProtKB">
        <authorList>
            <consortium name="Ensembl"/>
        </authorList>
    </citation>
    <scope>IDENTIFICATION</scope>
</reference>
<proteinExistence type="predicted"/>
<protein>
    <recommendedName>
        <fullName evidence="4">Ig-like domain-containing protein</fullName>
    </recommendedName>
</protein>
<dbReference type="InterPro" id="IPR036179">
    <property type="entry name" value="Ig-like_dom_sf"/>
</dbReference>
<dbReference type="InterPro" id="IPR003598">
    <property type="entry name" value="Ig_sub2"/>
</dbReference>
<dbReference type="Gene3D" id="2.60.40.10">
    <property type="entry name" value="Immunoglobulins"/>
    <property type="match status" value="2"/>
</dbReference>
<feature type="compositionally biased region" description="Polar residues" evidence="3">
    <location>
        <begin position="294"/>
        <end position="304"/>
    </location>
</feature>
<dbReference type="Pfam" id="PF13927">
    <property type="entry name" value="Ig_3"/>
    <property type="match status" value="2"/>
</dbReference>
<reference evidence="5" key="1">
    <citation type="submission" date="2019-06" db="EMBL/GenBank/DDBJ databases">
        <authorList>
            <consortium name="Wellcome Sanger Institute Data Sharing"/>
        </authorList>
    </citation>
    <scope>NUCLEOTIDE SEQUENCE [LARGE SCALE GENOMIC DNA]</scope>
</reference>
<feature type="region of interest" description="Disordered" evidence="3">
    <location>
        <begin position="224"/>
        <end position="304"/>
    </location>
</feature>